<dbReference type="RefSeq" id="WP_160418617.1">
    <property type="nucleotide sequence ID" value="NZ_WTKP01000005.1"/>
</dbReference>
<keyword evidence="3" id="KW-1185">Reference proteome</keyword>
<dbReference type="EMBL" id="WTKP01000005">
    <property type="protein sequence ID" value="MWJ28254.1"/>
    <property type="molecule type" value="Genomic_DNA"/>
</dbReference>
<evidence type="ECO:0000256" key="1">
    <source>
        <dbReference type="SAM" id="MobiDB-lite"/>
    </source>
</evidence>
<evidence type="ECO:0000313" key="3">
    <source>
        <dbReference type="Proteomes" id="UP000437638"/>
    </source>
</evidence>
<name>A0A7X3H137_9GAMM</name>
<comment type="caution">
    <text evidence="2">The sequence shown here is derived from an EMBL/GenBank/DDBJ whole genome shotgun (WGS) entry which is preliminary data.</text>
</comment>
<accession>A0A7X3H137</accession>
<dbReference type="Proteomes" id="UP000437638">
    <property type="component" value="Unassembled WGS sequence"/>
</dbReference>
<organism evidence="2 3">
    <name type="scientific">Vreelandella zhuhanensis</name>
    <dbReference type="NCBI Taxonomy" id="2684210"/>
    <lineage>
        <taxon>Bacteria</taxon>
        <taxon>Pseudomonadati</taxon>
        <taxon>Pseudomonadota</taxon>
        <taxon>Gammaproteobacteria</taxon>
        <taxon>Oceanospirillales</taxon>
        <taxon>Halomonadaceae</taxon>
        <taxon>Vreelandella</taxon>
    </lineage>
</organism>
<dbReference type="AlphaFoldDB" id="A0A7X3H137"/>
<feature type="region of interest" description="Disordered" evidence="1">
    <location>
        <begin position="69"/>
        <end position="90"/>
    </location>
</feature>
<sequence length="198" mass="22131">MKYLSRAGRQKLKLVLLISVFLLPMVAAWGMVEWRLGIPEQRTAHGILNPEIPPLSDWPLEDVAYSKTQETVPEGTTLEKNALESTATEAPEGQISETWILAFDCKEDCTAQADQWWRLHRALGREAVRVSRLRIGGAVEALPGEKVGDWQARPGWVKEGDIWILDPQGRPVLAFSGGTQAADVLKDIKHLLRVNPDY</sequence>
<proteinExistence type="predicted"/>
<reference evidence="2 3" key="1">
    <citation type="submission" date="2019-12" db="EMBL/GenBank/DDBJ databases">
        <title>Halomonas rutogse sp. nov. isolated from two lakes on Tibetan Plateau.</title>
        <authorList>
            <person name="Gao P."/>
        </authorList>
    </citation>
    <scope>NUCLEOTIDE SEQUENCE [LARGE SCALE GENOMIC DNA]</scope>
    <source>
        <strain evidence="2 3">ZH2S</strain>
    </source>
</reference>
<evidence type="ECO:0000313" key="2">
    <source>
        <dbReference type="EMBL" id="MWJ28254.1"/>
    </source>
</evidence>
<protein>
    <submittedName>
        <fullName evidence="2">Uncharacterized protein</fullName>
    </submittedName>
</protein>
<gene>
    <name evidence="2" type="ORF">GPM19_08540</name>
</gene>